<dbReference type="eggNOG" id="COG0624">
    <property type="taxonomic scope" value="Bacteria"/>
</dbReference>
<protein>
    <submittedName>
        <fullName evidence="4">Uncharacterized protein</fullName>
    </submittedName>
</protein>
<dbReference type="NCBIfam" id="NF005478">
    <property type="entry name" value="PRK07079.1"/>
    <property type="match status" value="1"/>
</dbReference>
<dbReference type="GO" id="GO:0006508">
    <property type="term" value="P:proteolysis"/>
    <property type="evidence" value="ECO:0007669"/>
    <property type="project" value="UniProtKB-KW"/>
</dbReference>
<keyword evidence="2" id="KW-0479">Metal-binding</keyword>
<name>A0A066TWK3_9PSEU</name>
<evidence type="ECO:0000256" key="1">
    <source>
        <dbReference type="ARBA" id="ARBA00022670"/>
    </source>
</evidence>
<accession>A0A066TWK3</accession>
<evidence type="ECO:0000313" key="5">
    <source>
        <dbReference type="Proteomes" id="UP000027345"/>
    </source>
</evidence>
<comment type="caution">
    <text evidence="4">The sequence shown here is derived from an EMBL/GenBank/DDBJ whole genome shotgun (WGS) entry which is preliminary data.</text>
</comment>
<dbReference type="STRING" id="287986.DV20_42615"/>
<keyword evidence="1" id="KW-0645">Protease</keyword>
<sequence>MAVMELLGQARAHVDSGALFAELAGLVAYPTVSDAADGRAAIQAYFDEVLTPALTALGCEVTQHVNPDPAGGPFLVGVRLESAELPTLLCYGHADVVGEAGPWGEGRDPWTLTADGDRWYGRGTADNKGQHLINLTALRLVLAGRGRLGFNLKFLFETGEEIGSPGLAEFAAQEKELLAADVLIASDGPRLDAATPTLFLGARGGIRIGLDVDLHPGGHHSGNWGGVLRNPATTLAGAIASLVDGHGRVQVPELLPPELPRSVREALAHVVVPEPDDTWGDPRLTPAERLYGWNTLEVLSLAAADVDRPVNAIPGRARAVLQLRYVAGTDVGRIAPVLREHLAARGFPMVSVTTEAGFRASRTPVGNPWVSWARTALNEVADRPVALLPNFGGGLPNHVFTDVLGLATLWLPHSYPGCNQHAPDEHLLAPVAREGLVLATALFDALGSAPPAHQKNPSGWSE</sequence>
<dbReference type="SUPFAM" id="SSF53187">
    <property type="entry name" value="Zn-dependent exopeptidases"/>
    <property type="match status" value="1"/>
</dbReference>
<dbReference type="PROSITE" id="PS00759">
    <property type="entry name" value="ARGE_DAPE_CPG2_2"/>
    <property type="match status" value="1"/>
</dbReference>
<dbReference type="GO" id="GO:0046872">
    <property type="term" value="F:metal ion binding"/>
    <property type="evidence" value="ECO:0007669"/>
    <property type="project" value="UniProtKB-KW"/>
</dbReference>
<dbReference type="PANTHER" id="PTHR43270">
    <property type="entry name" value="BETA-ALA-HIS DIPEPTIDASE"/>
    <property type="match status" value="1"/>
</dbReference>
<dbReference type="AlphaFoldDB" id="A0A066TWK3"/>
<dbReference type="InterPro" id="IPR001261">
    <property type="entry name" value="ArgE/DapE_CS"/>
</dbReference>
<keyword evidence="3" id="KW-0378">Hydrolase</keyword>
<dbReference type="GO" id="GO:0008233">
    <property type="term" value="F:peptidase activity"/>
    <property type="evidence" value="ECO:0007669"/>
    <property type="project" value="UniProtKB-KW"/>
</dbReference>
<keyword evidence="5" id="KW-1185">Reference proteome</keyword>
<dbReference type="PANTHER" id="PTHR43270:SF12">
    <property type="entry name" value="SUCCINYL-DIAMINOPIMELATE DESUCCINYLASE"/>
    <property type="match status" value="1"/>
</dbReference>
<dbReference type="Gene3D" id="3.40.630.10">
    <property type="entry name" value="Zn peptidases"/>
    <property type="match status" value="1"/>
</dbReference>
<dbReference type="InterPro" id="IPR051458">
    <property type="entry name" value="Cyt/Met_Dipeptidase"/>
</dbReference>
<dbReference type="InterPro" id="IPR002933">
    <property type="entry name" value="Peptidase_M20"/>
</dbReference>
<reference evidence="4 5" key="1">
    <citation type="submission" date="2014-05" db="EMBL/GenBank/DDBJ databases">
        <title>Draft genome sequence of Amycolatopsis rifamycinica DSM 46095.</title>
        <authorList>
            <person name="Lal R."/>
            <person name="Saxena A."/>
            <person name="Kumari R."/>
            <person name="Mukherjee U."/>
            <person name="Singh P."/>
            <person name="Sangwan N."/>
            <person name="Mahato N.K."/>
        </authorList>
    </citation>
    <scope>NUCLEOTIDE SEQUENCE [LARGE SCALE GENOMIC DNA]</scope>
    <source>
        <strain evidence="4 5">DSM 46095</strain>
    </source>
</reference>
<proteinExistence type="predicted"/>
<evidence type="ECO:0000313" key="4">
    <source>
        <dbReference type="EMBL" id="KDN16254.1"/>
    </source>
</evidence>
<dbReference type="Gene3D" id="3.30.70.360">
    <property type="match status" value="1"/>
</dbReference>
<dbReference type="EMBL" id="JMQI01000083">
    <property type="protein sequence ID" value="KDN16254.1"/>
    <property type="molecule type" value="Genomic_DNA"/>
</dbReference>
<evidence type="ECO:0000256" key="2">
    <source>
        <dbReference type="ARBA" id="ARBA00022723"/>
    </source>
</evidence>
<gene>
    <name evidence="4" type="ORF">DV20_42615</name>
</gene>
<evidence type="ECO:0000256" key="3">
    <source>
        <dbReference type="ARBA" id="ARBA00022801"/>
    </source>
</evidence>
<dbReference type="Proteomes" id="UP000027345">
    <property type="component" value="Unassembled WGS sequence"/>
</dbReference>
<dbReference type="Pfam" id="PF01546">
    <property type="entry name" value="Peptidase_M20"/>
    <property type="match status" value="1"/>
</dbReference>
<organism evidence="4 5">
    <name type="scientific">Amycolatopsis rifamycinica</name>
    <dbReference type="NCBI Taxonomy" id="287986"/>
    <lineage>
        <taxon>Bacteria</taxon>
        <taxon>Bacillati</taxon>
        <taxon>Actinomycetota</taxon>
        <taxon>Actinomycetes</taxon>
        <taxon>Pseudonocardiales</taxon>
        <taxon>Pseudonocardiaceae</taxon>
        <taxon>Amycolatopsis</taxon>
    </lineage>
</organism>